<dbReference type="EMBL" id="CP047895">
    <property type="protein sequence ID" value="QHL90411.1"/>
    <property type="molecule type" value="Genomic_DNA"/>
</dbReference>
<proteinExistence type="predicted"/>
<reference evidence="2 3" key="1">
    <citation type="submission" date="2020-01" db="EMBL/GenBank/DDBJ databases">
        <title>Sphingomonas sp. C33 whole genome sequece.</title>
        <authorList>
            <person name="Park C."/>
        </authorList>
    </citation>
    <scope>NUCLEOTIDE SEQUENCE [LARGE SCALE GENOMIC DNA]</scope>
    <source>
        <strain evidence="2 3">C33</strain>
    </source>
</reference>
<evidence type="ECO:0000256" key="1">
    <source>
        <dbReference type="SAM" id="MobiDB-lite"/>
    </source>
</evidence>
<evidence type="ECO:0000313" key="2">
    <source>
        <dbReference type="EMBL" id="QHL90411.1"/>
    </source>
</evidence>
<sequence length="213" mass="21589">MDSRNFRLNPAALSLALLLGACGGTVNRGVESVHQPVVQRTDYAMDVAAGYAGALAPGERERLDAWFDAIALGFGDRVAIADPSGGDGGRQAVAGLLGRRGLMLADTAPGTAGAPPAGMVRVVVSRAAASVTGCPDWSRAPSPDYAGNTPSNYGCALNGALAQMVANPQDLVAGREPGRPADGFTSSKAIRAYRAAPPTGAQGLKSETTRGAQ</sequence>
<feature type="region of interest" description="Disordered" evidence="1">
    <location>
        <begin position="172"/>
        <end position="213"/>
    </location>
</feature>
<dbReference type="AlphaFoldDB" id="A0A7Z2NV68"/>
<organism evidence="2 3">
    <name type="scientific">Sphingomonas changnyeongensis</name>
    <dbReference type="NCBI Taxonomy" id="2698679"/>
    <lineage>
        <taxon>Bacteria</taxon>
        <taxon>Pseudomonadati</taxon>
        <taxon>Pseudomonadota</taxon>
        <taxon>Alphaproteobacteria</taxon>
        <taxon>Sphingomonadales</taxon>
        <taxon>Sphingomonadaceae</taxon>
        <taxon>Sphingomonas</taxon>
    </lineage>
</organism>
<dbReference type="PROSITE" id="PS51257">
    <property type="entry name" value="PROKAR_LIPOPROTEIN"/>
    <property type="match status" value="1"/>
</dbReference>
<name>A0A7Z2NV68_9SPHN</name>
<dbReference type="Proteomes" id="UP000464468">
    <property type="component" value="Chromosome"/>
</dbReference>
<dbReference type="InterPro" id="IPR019027">
    <property type="entry name" value="Pilus_biogenesis_CpaD-related"/>
</dbReference>
<keyword evidence="3" id="KW-1185">Reference proteome</keyword>
<evidence type="ECO:0000313" key="3">
    <source>
        <dbReference type="Proteomes" id="UP000464468"/>
    </source>
</evidence>
<gene>
    <name evidence="2" type="ORF">GVO57_05620</name>
</gene>
<accession>A0A7Z2NV68</accession>
<dbReference type="KEGG" id="schy:GVO57_05620"/>
<dbReference type="RefSeq" id="WP_160592339.1">
    <property type="nucleotide sequence ID" value="NZ_CP047895.1"/>
</dbReference>
<dbReference type="Pfam" id="PF09476">
    <property type="entry name" value="Pilus_CpaD"/>
    <property type="match status" value="1"/>
</dbReference>
<protein>
    <recommendedName>
        <fullName evidence="4">Pilus assembly protein CpaD</fullName>
    </recommendedName>
</protein>
<evidence type="ECO:0008006" key="4">
    <source>
        <dbReference type="Google" id="ProtNLM"/>
    </source>
</evidence>